<accession>A0ABU8NEK6</accession>
<protein>
    <submittedName>
        <fullName evidence="1">Uncharacterized protein</fullName>
    </submittedName>
</protein>
<dbReference type="Proteomes" id="UP001370100">
    <property type="component" value="Unassembled WGS sequence"/>
</dbReference>
<evidence type="ECO:0000313" key="1">
    <source>
        <dbReference type="EMBL" id="MEJ2890854.1"/>
    </source>
</evidence>
<name>A0ABU8NEK6_9PSEU</name>
<sequence length="80" mass="8531">MYHVSLHYSGRPALGAFVSPEDLENIRALRAAGRAGAVPVLDARARPIVVRPERLVVDPQVLGYGADPLGDRRRSSAGVA</sequence>
<comment type="caution">
    <text evidence="1">The sequence shown here is derived from an EMBL/GenBank/DDBJ whole genome shotgun (WGS) entry which is preliminary data.</text>
</comment>
<organism evidence="1 2">
    <name type="scientific">Actinomycetospora aeridis</name>
    <dbReference type="NCBI Taxonomy" id="3129231"/>
    <lineage>
        <taxon>Bacteria</taxon>
        <taxon>Bacillati</taxon>
        <taxon>Actinomycetota</taxon>
        <taxon>Actinomycetes</taxon>
        <taxon>Pseudonocardiales</taxon>
        <taxon>Pseudonocardiaceae</taxon>
        <taxon>Actinomycetospora</taxon>
    </lineage>
</organism>
<dbReference type="EMBL" id="JBBEGL010000019">
    <property type="protein sequence ID" value="MEJ2890854.1"/>
    <property type="molecule type" value="Genomic_DNA"/>
</dbReference>
<gene>
    <name evidence="1" type="ORF">WCD41_30655</name>
</gene>
<proteinExistence type="predicted"/>
<reference evidence="1 2" key="1">
    <citation type="submission" date="2024-03" db="EMBL/GenBank/DDBJ databases">
        <title>Actinomycetospora sp. OC33-EN06, a novel actinomycete isolated from wild orchid (Aerides multiflora).</title>
        <authorList>
            <person name="Suriyachadkun C."/>
        </authorList>
    </citation>
    <scope>NUCLEOTIDE SEQUENCE [LARGE SCALE GENOMIC DNA]</scope>
    <source>
        <strain evidence="1 2">OC33-EN06</strain>
    </source>
</reference>
<evidence type="ECO:0000313" key="2">
    <source>
        <dbReference type="Proteomes" id="UP001370100"/>
    </source>
</evidence>
<keyword evidence="2" id="KW-1185">Reference proteome</keyword>
<dbReference type="RefSeq" id="WP_337719054.1">
    <property type="nucleotide sequence ID" value="NZ_JBBEGL010000019.1"/>
</dbReference>